<proteinExistence type="predicted"/>
<dbReference type="InParanoid" id="D3BTF0"/>
<evidence type="ECO:0000313" key="2">
    <source>
        <dbReference type="Proteomes" id="UP000001396"/>
    </source>
</evidence>
<evidence type="ECO:0000313" key="1">
    <source>
        <dbReference type="EMBL" id="EFA75367.1"/>
    </source>
</evidence>
<dbReference type="Proteomes" id="UP000001396">
    <property type="component" value="Unassembled WGS sequence"/>
</dbReference>
<organism evidence="1 2">
    <name type="scientific">Heterostelium pallidum (strain ATCC 26659 / Pp 5 / PN500)</name>
    <name type="common">Cellular slime mold</name>
    <name type="synonym">Polysphondylium pallidum</name>
    <dbReference type="NCBI Taxonomy" id="670386"/>
    <lineage>
        <taxon>Eukaryota</taxon>
        <taxon>Amoebozoa</taxon>
        <taxon>Evosea</taxon>
        <taxon>Eumycetozoa</taxon>
        <taxon>Dictyostelia</taxon>
        <taxon>Acytosteliales</taxon>
        <taxon>Acytosteliaceae</taxon>
        <taxon>Heterostelium</taxon>
    </lineage>
</organism>
<comment type="caution">
    <text evidence="1">The sequence shown here is derived from an EMBL/GenBank/DDBJ whole genome shotgun (WGS) entry which is preliminary data.</text>
</comment>
<name>D3BTF0_HETP5</name>
<dbReference type="RefSeq" id="XP_020427501.1">
    <property type="nucleotide sequence ID" value="XM_020582198.1"/>
</dbReference>
<gene>
    <name evidence="1" type="ORF">PPL_11444</name>
</gene>
<dbReference type="EMBL" id="ADBJ01000056">
    <property type="protein sequence ID" value="EFA75367.1"/>
    <property type="molecule type" value="Genomic_DNA"/>
</dbReference>
<protein>
    <submittedName>
        <fullName evidence="1">Uncharacterized protein</fullName>
    </submittedName>
</protein>
<reference evidence="1 2" key="1">
    <citation type="journal article" date="2011" name="Genome Res.">
        <title>Phylogeny-wide analysis of social amoeba genomes highlights ancient origins for complex intercellular communication.</title>
        <authorList>
            <person name="Heidel A.J."/>
            <person name="Lawal H.M."/>
            <person name="Felder M."/>
            <person name="Schilde C."/>
            <person name="Helps N.R."/>
            <person name="Tunggal B."/>
            <person name="Rivero F."/>
            <person name="John U."/>
            <person name="Schleicher M."/>
            <person name="Eichinger L."/>
            <person name="Platzer M."/>
            <person name="Noegel A.A."/>
            <person name="Schaap P."/>
            <person name="Gloeckner G."/>
        </authorList>
    </citation>
    <scope>NUCLEOTIDE SEQUENCE [LARGE SCALE GENOMIC DNA]</scope>
    <source>
        <strain evidence="2">ATCC 26659 / Pp 5 / PN500</strain>
    </source>
</reference>
<accession>D3BTF0</accession>
<dbReference type="AlphaFoldDB" id="D3BTF0"/>
<keyword evidence="2" id="KW-1185">Reference proteome</keyword>
<sequence length="85" mass="9970">MPNEPQDYVELLDICGNQNKYREYITFGYYIYSVADVQENTAFLEKDEYSLYLVKNGNYLLVALKTIPFNVNLLNNLKTICKVLF</sequence>
<dbReference type="GeneID" id="31366912"/>